<dbReference type="InterPro" id="IPR011024">
    <property type="entry name" value="G_crystallin-like"/>
</dbReference>
<evidence type="ECO:0000259" key="3">
    <source>
        <dbReference type="PROSITE" id="PS50915"/>
    </source>
</evidence>
<protein>
    <recommendedName>
        <fullName evidence="3">Beta/gamma crystallin 'Greek key' domain-containing protein</fullName>
    </recommendedName>
</protein>
<evidence type="ECO:0000256" key="2">
    <source>
        <dbReference type="ARBA" id="ARBA00022737"/>
    </source>
</evidence>
<evidence type="ECO:0000313" key="4">
    <source>
        <dbReference type="EMBL" id="CAG2188883.1"/>
    </source>
</evidence>
<keyword evidence="5" id="KW-1185">Reference proteome</keyword>
<evidence type="ECO:0000256" key="1">
    <source>
        <dbReference type="ARBA" id="ARBA00009646"/>
    </source>
</evidence>
<dbReference type="Gene3D" id="2.60.20.10">
    <property type="entry name" value="Crystallins"/>
    <property type="match status" value="4"/>
</dbReference>
<dbReference type="InterPro" id="IPR001064">
    <property type="entry name" value="Beta/gamma_crystallin"/>
</dbReference>
<organism evidence="4 5">
    <name type="scientific">Mytilus edulis</name>
    <name type="common">Blue mussel</name>
    <dbReference type="NCBI Taxonomy" id="6550"/>
    <lineage>
        <taxon>Eukaryota</taxon>
        <taxon>Metazoa</taxon>
        <taxon>Spiralia</taxon>
        <taxon>Lophotrochozoa</taxon>
        <taxon>Mollusca</taxon>
        <taxon>Bivalvia</taxon>
        <taxon>Autobranchia</taxon>
        <taxon>Pteriomorphia</taxon>
        <taxon>Mytilida</taxon>
        <taxon>Mytiloidea</taxon>
        <taxon>Mytilidae</taxon>
        <taxon>Mytilinae</taxon>
        <taxon>Mytilus</taxon>
    </lineage>
</organism>
<reference evidence="4" key="1">
    <citation type="submission" date="2021-03" db="EMBL/GenBank/DDBJ databases">
        <authorList>
            <person name="Bekaert M."/>
        </authorList>
    </citation>
    <scope>NUCLEOTIDE SEQUENCE</scope>
</reference>
<comment type="caution">
    <text evidence="4">The sequence shown here is derived from an EMBL/GenBank/DDBJ whole genome shotgun (WGS) entry which is preliminary data.</text>
</comment>
<keyword evidence="2" id="KW-0677">Repeat</keyword>
<sequence length="476" mass="54117">MFVDPVEDMNKENNDEITIYEHANFKGKSKTLTEGHVNLTDEGLNDCISSVIVDSGDITEDPKCTLYVHDFKGNSLMLTDDLLDLRTKNMNDTVSSIRVHNGIWVGYEDVNFGGKQTLYLPGDHMMKATDGEYKNDTLSSIRALITLYEHANFKGRSKTFTEAHPDMEDAGFFDCASSVIVEGGVSYQNGSPFCINFRWVLYQYRRYRGHICVVIEGDRTNLVAGKRDKDTRFQCFNDTVSSLKPLDFDCTEEPKCTVYEHDFQAVLYSSEDILDLRWYKMNDKASSIRVHSGAWVGFEGVNFDGKMTLYLPGDHNSRATDGIYRNDTLSSLRALQIKPCFPIIVDGIDYHMDRGSCEEEMVDIFSWTQKNNTDVKQKLSVSKEKTVTTEDSYEFRWEKGTKVSAEVSFETSIPFTSMNTSMKLGAESFYNIGSNERKKTGKTETWTVHYPSEIPSKSTLVLLKKSKEGTLLKRQI</sequence>
<dbReference type="SMART" id="SM00247">
    <property type="entry name" value="XTALbg"/>
    <property type="match status" value="3"/>
</dbReference>
<dbReference type="OrthoDB" id="6110989at2759"/>
<feature type="domain" description="Beta/gamma crystallin 'Greek key'" evidence="3">
    <location>
        <begin position="15"/>
        <end position="55"/>
    </location>
</feature>
<feature type="domain" description="Beta/gamma crystallin 'Greek key'" evidence="3">
    <location>
        <begin position="293"/>
        <end position="336"/>
    </location>
</feature>
<evidence type="ECO:0000313" key="5">
    <source>
        <dbReference type="Proteomes" id="UP000683360"/>
    </source>
</evidence>
<gene>
    <name evidence="4" type="ORF">MEDL_4245</name>
</gene>
<comment type="similarity">
    <text evidence="1">Belongs to the beta/gamma-crystallin family.</text>
</comment>
<dbReference type="Gene3D" id="2.170.15.10">
    <property type="entry name" value="Proaerolysin, chain A, domain 3"/>
    <property type="match status" value="1"/>
</dbReference>
<accession>A0A8S3Q137</accession>
<dbReference type="PANTHER" id="PTHR11818:SF42">
    <property type="entry name" value="VOLTAGE-GATED HYDROGEN CHANNEL 1"/>
    <property type="match status" value="1"/>
</dbReference>
<dbReference type="AlphaFoldDB" id="A0A8S3Q137"/>
<feature type="domain" description="Beta/gamma crystallin 'Greek key'" evidence="3">
    <location>
        <begin position="102"/>
        <end position="145"/>
    </location>
</feature>
<dbReference type="SUPFAM" id="SSF56973">
    <property type="entry name" value="Aerolisin/ETX pore-forming domain"/>
    <property type="match status" value="1"/>
</dbReference>
<dbReference type="Pfam" id="PF00030">
    <property type="entry name" value="Crystall"/>
    <property type="match status" value="3"/>
</dbReference>
<dbReference type="SUPFAM" id="SSF49695">
    <property type="entry name" value="gamma-Crystallin-like"/>
    <property type="match status" value="3"/>
</dbReference>
<dbReference type="EMBL" id="CAJPWZ010000276">
    <property type="protein sequence ID" value="CAG2188883.1"/>
    <property type="molecule type" value="Genomic_DNA"/>
</dbReference>
<dbReference type="PANTHER" id="PTHR11818">
    <property type="entry name" value="BETA/GAMMA CRYSTALLIN"/>
    <property type="match status" value="1"/>
</dbReference>
<name>A0A8S3Q137_MYTED</name>
<proteinExistence type="inferred from homology"/>
<dbReference type="PROSITE" id="PS50915">
    <property type="entry name" value="CRYSTALLIN_BETA_GAMMA"/>
    <property type="match status" value="3"/>
</dbReference>
<dbReference type="InterPro" id="IPR050252">
    <property type="entry name" value="Beta/Gamma-Crystallin"/>
</dbReference>
<dbReference type="Proteomes" id="UP000683360">
    <property type="component" value="Unassembled WGS sequence"/>
</dbReference>